<accession>A0AAW2BZ55</accession>
<dbReference type="GO" id="GO:0003677">
    <property type="term" value="F:DNA binding"/>
    <property type="evidence" value="ECO:0007669"/>
    <property type="project" value="UniProtKB-KW"/>
</dbReference>
<dbReference type="SUPFAM" id="SSF101936">
    <property type="entry name" value="DNA-binding pseudobarrel domain"/>
    <property type="match status" value="3"/>
</dbReference>
<feature type="domain" description="TF-B3" evidence="7">
    <location>
        <begin position="252"/>
        <end position="351"/>
    </location>
</feature>
<evidence type="ECO:0000259" key="7">
    <source>
        <dbReference type="PROSITE" id="PS50863"/>
    </source>
</evidence>
<evidence type="ECO:0000313" key="8">
    <source>
        <dbReference type="EMBL" id="KAK9990528.1"/>
    </source>
</evidence>
<feature type="domain" description="TF-B3" evidence="7">
    <location>
        <begin position="492"/>
        <end position="591"/>
    </location>
</feature>
<keyword evidence="9" id="KW-1185">Reference proteome</keyword>
<evidence type="ECO:0000256" key="1">
    <source>
        <dbReference type="ARBA" id="ARBA00004123"/>
    </source>
</evidence>
<dbReference type="GO" id="GO:0005634">
    <property type="term" value="C:nucleus"/>
    <property type="evidence" value="ECO:0007669"/>
    <property type="project" value="UniProtKB-SubCell"/>
</dbReference>
<evidence type="ECO:0000256" key="6">
    <source>
        <dbReference type="SAM" id="MobiDB-lite"/>
    </source>
</evidence>
<keyword evidence="4" id="KW-0804">Transcription</keyword>
<proteinExistence type="predicted"/>
<reference evidence="8 9" key="1">
    <citation type="submission" date="2024-01" db="EMBL/GenBank/DDBJ databases">
        <title>A telomere-to-telomere, gap-free genome of sweet tea (Lithocarpus litseifolius).</title>
        <authorList>
            <person name="Zhou J."/>
        </authorList>
    </citation>
    <scope>NUCLEOTIDE SEQUENCE [LARGE SCALE GENOMIC DNA]</scope>
    <source>
        <strain evidence="8">Zhou-2022a</strain>
        <tissue evidence="8">Leaf</tissue>
    </source>
</reference>
<dbReference type="EMBL" id="JAZDWU010000009">
    <property type="protein sequence ID" value="KAK9990528.1"/>
    <property type="molecule type" value="Genomic_DNA"/>
</dbReference>
<evidence type="ECO:0000256" key="5">
    <source>
        <dbReference type="ARBA" id="ARBA00023242"/>
    </source>
</evidence>
<organism evidence="8 9">
    <name type="scientific">Lithocarpus litseifolius</name>
    <dbReference type="NCBI Taxonomy" id="425828"/>
    <lineage>
        <taxon>Eukaryota</taxon>
        <taxon>Viridiplantae</taxon>
        <taxon>Streptophyta</taxon>
        <taxon>Embryophyta</taxon>
        <taxon>Tracheophyta</taxon>
        <taxon>Spermatophyta</taxon>
        <taxon>Magnoliopsida</taxon>
        <taxon>eudicotyledons</taxon>
        <taxon>Gunneridae</taxon>
        <taxon>Pentapetalae</taxon>
        <taxon>rosids</taxon>
        <taxon>fabids</taxon>
        <taxon>Fagales</taxon>
        <taxon>Fagaceae</taxon>
        <taxon>Lithocarpus</taxon>
    </lineage>
</organism>
<dbReference type="InterPro" id="IPR044837">
    <property type="entry name" value="REM16-like"/>
</dbReference>
<feature type="compositionally biased region" description="Basic and acidic residues" evidence="6">
    <location>
        <begin position="445"/>
        <end position="463"/>
    </location>
</feature>
<dbReference type="Proteomes" id="UP001459277">
    <property type="component" value="Unassembled WGS sequence"/>
</dbReference>
<dbReference type="InterPro" id="IPR003340">
    <property type="entry name" value="B3_DNA-bd"/>
</dbReference>
<dbReference type="PROSITE" id="PS50863">
    <property type="entry name" value="B3"/>
    <property type="match status" value="3"/>
</dbReference>
<evidence type="ECO:0000256" key="4">
    <source>
        <dbReference type="ARBA" id="ARBA00023163"/>
    </source>
</evidence>
<feature type="region of interest" description="Disordered" evidence="6">
    <location>
        <begin position="391"/>
        <end position="416"/>
    </location>
</feature>
<feature type="region of interest" description="Disordered" evidence="6">
    <location>
        <begin position="186"/>
        <end position="212"/>
    </location>
</feature>
<dbReference type="PANTHER" id="PTHR31391:SF64">
    <property type="entry name" value="B3 DOMAIN-CONTAINING PROTEIN OS06G0112300"/>
    <property type="match status" value="1"/>
</dbReference>
<keyword evidence="5" id="KW-0539">Nucleus</keyword>
<dbReference type="PANTHER" id="PTHR31391">
    <property type="entry name" value="B3 DOMAIN-CONTAINING PROTEIN OS11G0197600-RELATED"/>
    <property type="match status" value="1"/>
</dbReference>
<dbReference type="Gene3D" id="2.40.330.10">
    <property type="entry name" value="DNA-binding pseudobarrel domain"/>
    <property type="match status" value="4"/>
</dbReference>
<name>A0AAW2BZ55_9ROSI</name>
<dbReference type="CDD" id="cd10017">
    <property type="entry name" value="B3_DNA"/>
    <property type="match status" value="3"/>
</dbReference>
<feature type="region of interest" description="Disordered" evidence="6">
    <location>
        <begin position="428"/>
        <end position="463"/>
    </location>
</feature>
<evidence type="ECO:0000313" key="9">
    <source>
        <dbReference type="Proteomes" id="UP001459277"/>
    </source>
</evidence>
<keyword evidence="2" id="KW-0805">Transcription regulation</keyword>
<protein>
    <recommendedName>
        <fullName evidence="7">TF-B3 domain-containing protein</fullName>
    </recommendedName>
</protein>
<dbReference type="InterPro" id="IPR015300">
    <property type="entry name" value="DNA-bd_pseudobarrel_sf"/>
</dbReference>
<dbReference type="Pfam" id="PF02362">
    <property type="entry name" value="B3"/>
    <property type="match status" value="3"/>
</dbReference>
<comment type="subcellular location">
    <subcellularLocation>
        <location evidence="1">Nucleus</location>
    </subcellularLocation>
</comment>
<evidence type="ECO:0000256" key="3">
    <source>
        <dbReference type="ARBA" id="ARBA00023125"/>
    </source>
</evidence>
<dbReference type="SMART" id="SM01019">
    <property type="entry name" value="B3"/>
    <property type="match status" value="3"/>
</dbReference>
<comment type="caution">
    <text evidence="8">The sequence shown here is derived from an EMBL/GenBank/DDBJ whole genome shotgun (WGS) entry which is preliminary data.</text>
</comment>
<keyword evidence="3" id="KW-0238">DNA-binding</keyword>
<dbReference type="AlphaFoldDB" id="A0AAW2BZ55"/>
<sequence length="752" mass="85186">MQFGTLRGSFTLFSNICRGSSGSGSDTDSSAVMSNAPHFFKIIFNDSLLDGKLVSISISRIPTKFSRKYGQGMSNLAFLKLPSGAVWKVEMTEHDGEVWLKKGWQEFAKYYSVKQGHFLVFRYEGKSHFHVLIFDASATEIEYSLNSFHGEEGKLNEEFQGPKMEEIESDSTVEILGWFPPCPKRRDKSSLPRLRPHKKMKTNPTAKGLKGISTTEQCSNSKVVRRILPLNNSKIARALHRASAFKPKDPYFMVVMQPSYLHPKLCLSIPIEFASRYLNKKHGDAILCISDGRKWPVKYTCQMFATKPKSFFKCGWRTFAKDNNLEAGDVCVFGLSQGTKMSFKVVIFRVNEEHCLPLPVPALDNGVNQVEPKRTLKYEFEYPSNHEIGMSSSGYKSTTKNLQHSQGNFTTEPQGTQSIDRKINKLKRNSPSSMRGFEGGLNFSAKEEGRGMPDSPRCPESHSFRETQGLTYIEKARALTRARAFKSENPYFMIVLQPSYISGSNNLVIPLNFAKKHFSEKHEDVILQASGSKIWSVKYNLREAYGRQKAELCSGWKAFVRDNNLEVGDVCVFEFIKGIEISLKVFIFRDSEDANRHRDPVVEAPHKFTSENPFFEVIIGSSFMERALKMPFSFIKRGNITHKQKVMLQVGDKSWPVKLLIYPHLLSSQLSAALQKEVDVSPAIDNVIAGTLLQLQYFCKTDVKHTRREGSRAAHGLAQYAQFVDDFVTWMEETPPIIESEISLDVTQIDLS</sequence>
<evidence type="ECO:0000256" key="2">
    <source>
        <dbReference type="ARBA" id="ARBA00023015"/>
    </source>
</evidence>
<gene>
    <name evidence="8" type="ORF">SO802_025513</name>
</gene>
<feature type="domain" description="TF-B3" evidence="7">
    <location>
        <begin position="44"/>
        <end position="137"/>
    </location>
</feature>